<evidence type="ECO:0000256" key="6">
    <source>
        <dbReference type="SAM" id="Phobius"/>
    </source>
</evidence>
<feature type="transmembrane region" description="Helical" evidence="6">
    <location>
        <begin position="43"/>
        <end position="71"/>
    </location>
</feature>
<evidence type="ECO:0000256" key="2">
    <source>
        <dbReference type="ARBA" id="ARBA00022475"/>
    </source>
</evidence>
<dbReference type="InterPro" id="IPR001123">
    <property type="entry name" value="LeuE-type"/>
</dbReference>
<dbReference type="Pfam" id="PF01810">
    <property type="entry name" value="LysE"/>
    <property type="match status" value="1"/>
</dbReference>
<keyword evidence="3 6" id="KW-0812">Transmembrane</keyword>
<dbReference type="EMBL" id="LSTO01000001">
    <property type="protein sequence ID" value="OWW22731.1"/>
    <property type="molecule type" value="Genomic_DNA"/>
</dbReference>
<comment type="caution">
    <text evidence="7">The sequence shown here is derived from an EMBL/GenBank/DDBJ whole genome shotgun (WGS) entry which is preliminary data.</text>
</comment>
<feature type="transmembrane region" description="Helical" evidence="6">
    <location>
        <begin position="12"/>
        <end position="31"/>
    </location>
</feature>
<feature type="transmembrane region" description="Helical" evidence="6">
    <location>
        <begin position="77"/>
        <end position="94"/>
    </location>
</feature>
<evidence type="ECO:0000313" key="8">
    <source>
        <dbReference type="Proteomes" id="UP000197535"/>
    </source>
</evidence>
<evidence type="ECO:0000256" key="5">
    <source>
        <dbReference type="ARBA" id="ARBA00023136"/>
    </source>
</evidence>
<comment type="subcellular location">
    <subcellularLocation>
        <location evidence="1">Cell membrane</location>
        <topology evidence="1">Multi-pass membrane protein</topology>
    </subcellularLocation>
</comment>
<dbReference type="AlphaFoldDB" id="A0A254TJC3"/>
<organism evidence="7 8">
    <name type="scientific">Noviherbaspirillum denitrificans</name>
    <dbReference type="NCBI Taxonomy" id="1968433"/>
    <lineage>
        <taxon>Bacteria</taxon>
        <taxon>Pseudomonadati</taxon>
        <taxon>Pseudomonadota</taxon>
        <taxon>Betaproteobacteria</taxon>
        <taxon>Burkholderiales</taxon>
        <taxon>Oxalobacteraceae</taxon>
        <taxon>Noviherbaspirillum</taxon>
    </lineage>
</organism>
<keyword evidence="4 6" id="KW-1133">Transmembrane helix</keyword>
<dbReference type="GO" id="GO:0015171">
    <property type="term" value="F:amino acid transmembrane transporter activity"/>
    <property type="evidence" value="ECO:0007669"/>
    <property type="project" value="TreeGrafter"/>
</dbReference>
<evidence type="ECO:0000256" key="1">
    <source>
        <dbReference type="ARBA" id="ARBA00004651"/>
    </source>
</evidence>
<protein>
    <submittedName>
        <fullName evidence="7">Lysine transporter LysE</fullName>
    </submittedName>
</protein>
<keyword evidence="2" id="KW-1003">Cell membrane</keyword>
<gene>
    <name evidence="7" type="ORF">AYR66_06805</name>
</gene>
<sequence>MDTSVIPLFLKSALIGLSIAAPVGPIGLLCIQRTLDHGPRVGLATGLGAAVADAMYGAIGAFGVTAVITLLTGARSALALGGALFLLWLAWSAWHGSDPKQAAAAKGGIRGWHAFGGTFLLTMSNPATILSFVAVFSSLAGGMATASPAWMIAGVFVGSAVWWFVLVGMVGRLRERLQTAHLRWIRRASALLLAAFAGYQLLTLI</sequence>
<evidence type="ECO:0000313" key="7">
    <source>
        <dbReference type="EMBL" id="OWW22731.1"/>
    </source>
</evidence>
<evidence type="ECO:0000256" key="4">
    <source>
        <dbReference type="ARBA" id="ARBA00022989"/>
    </source>
</evidence>
<dbReference type="PANTHER" id="PTHR30086:SF20">
    <property type="entry name" value="ARGININE EXPORTER PROTEIN ARGO-RELATED"/>
    <property type="match status" value="1"/>
</dbReference>
<dbReference type="Proteomes" id="UP000197535">
    <property type="component" value="Unassembled WGS sequence"/>
</dbReference>
<proteinExistence type="predicted"/>
<dbReference type="OrthoDB" id="5638726at2"/>
<dbReference type="GO" id="GO:0005886">
    <property type="term" value="C:plasma membrane"/>
    <property type="evidence" value="ECO:0007669"/>
    <property type="project" value="UniProtKB-SubCell"/>
</dbReference>
<keyword evidence="5 6" id="KW-0472">Membrane</keyword>
<evidence type="ECO:0000256" key="3">
    <source>
        <dbReference type="ARBA" id="ARBA00022692"/>
    </source>
</evidence>
<feature type="transmembrane region" description="Helical" evidence="6">
    <location>
        <begin position="114"/>
        <end position="137"/>
    </location>
</feature>
<accession>A0A254TJC3</accession>
<dbReference type="PANTHER" id="PTHR30086">
    <property type="entry name" value="ARGININE EXPORTER PROTEIN ARGO"/>
    <property type="match status" value="1"/>
</dbReference>
<name>A0A254TJC3_9BURK</name>
<feature type="transmembrane region" description="Helical" evidence="6">
    <location>
        <begin position="149"/>
        <end position="172"/>
    </location>
</feature>
<keyword evidence="8" id="KW-1185">Reference proteome</keyword>
<reference evidence="7 8" key="1">
    <citation type="submission" date="2016-02" db="EMBL/GenBank/DDBJ databases">
        <authorList>
            <person name="Wen L."/>
            <person name="He K."/>
            <person name="Yang H."/>
        </authorList>
    </citation>
    <scope>NUCLEOTIDE SEQUENCE [LARGE SCALE GENOMIC DNA]</scope>
    <source>
        <strain evidence="7 8">TSA40</strain>
    </source>
</reference>